<protein>
    <submittedName>
        <fullName evidence="1">Uncharacterized protein</fullName>
    </submittedName>
</protein>
<accession>A0A4P8XN11</accession>
<dbReference type="AlphaFoldDB" id="A0A4P8XN11"/>
<evidence type="ECO:0000313" key="1">
    <source>
        <dbReference type="EMBL" id="QCT03948.1"/>
    </source>
</evidence>
<proteinExistence type="predicted"/>
<keyword evidence="2" id="KW-1185">Reference proteome</keyword>
<name>A0A4P8XN11_9BACL</name>
<gene>
    <name evidence="1" type="ORF">E6C60_3237</name>
</gene>
<organism evidence="1 2">
    <name type="scientific">Paenibacillus algicola</name>
    <dbReference type="NCBI Taxonomy" id="2565926"/>
    <lineage>
        <taxon>Bacteria</taxon>
        <taxon>Bacillati</taxon>
        <taxon>Bacillota</taxon>
        <taxon>Bacilli</taxon>
        <taxon>Bacillales</taxon>
        <taxon>Paenibacillaceae</taxon>
        <taxon>Paenibacillus</taxon>
    </lineage>
</organism>
<sequence>MCVNSDGDLYEAFDRKGMAFWILLSYGFALEAGLRLQ</sequence>
<reference evidence="1 2" key="1">
    <citation type="submission" date="2019-05" db="EMBL/GenBank/DDBJ databases">
        <authorList>
            <person name="Chen C."/>
        </authorList>
    </citation>
    <scope>NUCLEOTIDE SEQUENCE [LARGE SCALE GENOMIC DNA]</scope>
    <source>
        <strain evidence="1 2">HB172198</strain>
    </source>
</reference>
<dbReference type="EMBL" id="CP040396">
    <property type="protein sequence ID" value="QCT03948.1"/>
    <property type="molecule type" value="Genomic_DNA"/>
</dbReference>
<dbReference type="Proteomes" id="UP000300879">
    <property type="component" value="Chromosome"/>
</dbReference>
<evidence type="ECO:0000313" key="2">
    <source>
        <dbReference type="Proteomes" id="UP000300879"/>
    </source>
</evidence>
<dbReference type="KEGG" id="palo:E6C60_3237"/>